<feature type="domain" description="Acyl-CoA thioesterase-like N-terminal HotDog" evidence="1">
    <location>
        <begin position="25"/>
        <end position="103"/>
    </location>
</feature>
<dbReference type="RefSeq" id="WP_188491092.1">
    <property type="nucleotide sequence ID" value="NZ_BMCS01000002.1"/>
</dbReference>
<dbReference type="InterPro" id="IPR049450">
    <property type="entry name" value="ACOT8-like_C"/>
</dbReference>
<dbReference type="Gene3D" id="2.40.160.210">
    <property type="entry name" value="Acyl-CoA thioesterase, double hotdog domain"/>
    <property type="match status" value="1"/>
</dbReference>
<evidence type="ECO:0000313" key="3">
    <source>
        <dbReference type="EMBL" id="GGF35298.1"/>
    </source>
</evidence>
<evidence type="ECO:0000259" key="1">
    <source>
        <dbReference type="Pfam" id="PF13622"/>
    </source>
</evidence>
<dbReference type="InterPro" id="IPR029069">
    <property type="entry name" value="HotDog_dom_sf"/>
</dbReference>
<name>A0ABQ1V4U9_9NOCA</name>
<dbReference type="SUPFAM" id="SSF54637">
    <property type="entry name" value="Thioesterase/thiol ester dehydrase-isomerase"/>
    <property type="match status" value="1"/>
</dbReference>
<dbReference type="Pfam" id="PF13622">
    <property type="entry name" value="4HBT_3"/>
    <property type="match status" value="1"/>
</dbReference>
<reference evidence="4" key="1">
    <citation type="journal article" date="2019" name="Int. J. Syst. Evol. Microbiol.">
        <title>The Global Catalogue of Microorganisms (GCM) 10K type strain sequencing project: providing services to taxonomists for standard genome sequencing and annotation.</title>
        <authorList>
            <consortium name="The Broad Institute Genomics Platform"/>
            <consortium name="The Broad Institute Genome Sequencing Center for Infectious Disease"/>
            <person name="Wu L."/>
            <person name="Ma J."/>
        </authorList>
    </citation>
    <scope>NUCLEOTIDE SEQUENCE [LARGE SCALE GENOMIC DNA]</scope>
    <source>
        <strain evidence="4">CCM 7855</strain>
    </source>
</reference>
<dbReference type="InterPro" id="IPR049449">
    <property type="entry name" value="TesB_ACOT8-like_N"/>
</dbReference>
<feature type="domain" description="Acyl-CoA thioesterase-like C-terminal" evidence="2">
    <location>
        <begin position="135"/>
        <end position="247"/>
    </location>
</feature>
<protein>
    <submittedName>
        <fullName evidence="3">Thioesterase</fullName>
    </submittedName>
</protein>
<keyword evidence="4" id="KW-1185">Reference proteome</keyword>
<dbReference type="EMBL" id="BMCS01000002">
    <property type="protein sequence ID" value="GGF35298.1"/>
    <property type="molecule type" value="Genomic_DNA"/>
</dbReference>
<proteinExistence type="predicted"/>
<sequence>MKPFFEVIDHQGSVAYLANEHAVGAWGPGQVAGPAIVGLLAQVLEEEQGEPDFLPARTTFELLRPFVQKPTIVRTELVRAGRRIKVARAEAIQDEKLVASAVFVQYRISENAPGDRWHADDSVPFPPDVDSDPDATTWYHSDTAGWTHELEPHLNADRSTAWWNVLPMTADRSPSPYVRAVTTTEWTSLVTNLGTEWVGYINGDLTVALSRLPEGEWVGVQEASHLDSAGIAVGTTTIYDRSGPIGSGMVTALNNIQAFK</sequence>
<dbReference type="Pfam" id="PF20789">
    <property type="entry name" value="4HBT_3C"/>
    <property type="match status" value="1"/>
</dbReference>
<comment type="caution">
    <text evidence="3">The sequence shown here is derived from an EMBL/GenBank/DDBJ whole genome shotgun (WGS) entry which is preliminary data.</text>
</comment>
<accession>A0ABQ1V4U9</accession>
<dbReference type="Proteomes" id="UP000632454">
    <property type="component" value="Unassembled WGS sequence"/>
</dbReference>
<gene>
    <name evidence="3" type="ORF">GCM10007298_33900</name>
</gene>
<dbReference type="InterPro" id="IPR042171">
    <property type="entry name" value="Acyl-CoA_hotdog"/>
</dbReference>
<evidence type="ECO:0000259" key="2">
    <source>
        <dbReference type="Pfam" id="PF20789"/>
    </source>
</evidence>
<organism evidence="3 4">
    <name type="scientific">Williamsia phyllosphaerae</name>
    <dbReference type="NCBI Taxonomy" id="885042"/>
    <lineage>
        <taxon>Bacteria</taxon>
        <taxon>Bacillati</taxon>
        <taxon>Actinomycetota</taxon>
        <taxon>Actinomycetes</taxon>
        <taxon>Mycobacteriales</taxon>
        <taxon>Nocardiaceae</taxon>
        <taxon>Williamsia</taxon>
    </lineage>
</organism>
<evidence type="ECO:0000313" key="4">
    <source>
        <dbReference type="Proteomes" id="UP000632454"/>
    </source>
</evidence>